<organism evidence="10 12">
    <name type="scientific">Frigoribacterium faeni</name>
    <dbReference type="NCBI Taxonomy" id="145483"/>
    <lineage>
        <taxon>Bacteria</taxon>
        <taxon>Bacillati</taxon>
        <taxon>Actinomycetota</taxon>
        <taxon>Actinomycetes</taxon>
        <taxon>Micrococcales</taxon>
        <taxon>Microbacteriaceae</taxon>
        <taxon>Frigoribacterium</taxon>
    </lineage>
</organism>
<dbReference type="InterPro" id="IPR036259">
    <property type="entry name" value="MFS_trans_sf"/>
</dbReference>
<feature type="transmembrane region" description="Helical" evidence="7">
    <location>
        <begin position="338"/>
        <end position="359"/>
    </location>
</feature>
<comment type="caution">
    <text evidence="10">The sequence shown here is derived from an EMBL/GenBank/DDBJ whole genome shotgun (WGS) entry which is preliminary data.</text>
</comment>
<feature type="domain" description="Major facilitator superfamily (MFS) profile" evidence="8">
    <location>
        <begin position="187"/>
        <end position="438"/>
    </location>
</feature>
<keyword evidence="5 7" id="KW-1133">Transmembrane helix</keyword>
<dbReference type="SUPFAM" id="SSF103473">
    <property type="entry name" value="MFS general substrate transporter"/>
    <property type="match status" value="1"/>
</dbReference>
<evidence type="ECO:0000256" key="1">
    <source>
        <dbReference type="ARBA" id="ARBA00004429"/>
    </source>
</evidence>
<feature type="transmembrane region" description="Helical" evidence="7">
    <location>
        <begin position="297"/>
        <end position="318"/>
    </location>
</feature>
<accession>A0A7W3PJ11</accession>
<feature type="transmembrane region" description="Helical" evidence="7">
    <location>
        <begin position="90"/>
        <end position="111"/>
    </location>
</feature>
<evidence type="ECO:0000256" key="2">
    <source>
        <dbReference type="ARBA" id="ARBA00022448"/>
    </source>
</evidence>
<feature type="transmembrane region" description="Helical" evidence="7">
    <location>
        <begin position="408"/>
        <end position="425"/>
    </location>
</feature>
<reference evidence="9 11" key="1">
    <citation type="submission" date="2019-07" db="EMBL/GenBank/DDBJ databases">
        <title>Whole genome shotgun sequence of Frigoribacterium faeni NBRC 103066.</title>
        <authorList>
            <person name="Hosoyama A."/>
            <person name="Uohara A."/>
            <person name="Ohji S."/>
            <person name="Ichikawa N."/>
        </authorList>
    </citation>
    <scope>NUCLEOTIDE SEQUENCE [LARGE SCALE GENOMIC DNA]</scope>
    <source>
        <strain evidence="9 11">NBRC 103066</strain>
    </source>
</reference>
<evidence type="ECO:0000256" key="4">
    <source>
        <dbReference type="ARBA" id="ARBA00022692"/>
    </source>
</evidence>
<dbReference type="Proteomes" id="UP000522688">
    <property type="component" value="Unassembled WGS sequence"/>
</dbReference>
<dbReference type="PANTHER" id="PTHR23513">
    <property type="entry name" value="INTEGRAL MEMBRANE EFFLUX PROTEIN-RELATED"/>
    <property type="match status" value="1"/>
</dbReference>
<keyword evidence="11" id="KW-1185">Reference proteome</keyword>
<feature type="transmembrane region" description="Helical" evidence="7">
    <location>
        <begin position="379"/>
        <end position="402"/>
    </location>
</feature>
<feature type="transmembrane region" description="Helical" evidence="7">
    <location>
        <begin position="58"/>
        <end position="78"/>
    </location>
</feature>
<feature type="transmembrane region" description="Helical" evidence="7">
    <location>
        <begin position="117"/>
        <end position="140"/>
    </location>
</feature>
<evidence type="ECO:0000313" key="10">
    <source>
        <dbReference type="EMBL" id="MBA8813254.1"/>
    </source>
</evidence>
<dbReference type="EMBL" id="BJUV01000009">
    <property type="protein sequence ID" value="GEK82905.1"/>
    <property type="molecule type" value="Genomic_DNA"/>
</dbReference>
<evidence type="ECO:0000256" key="6">
    <source>
        <dbReference type="ARBA" id="ARBA00023136"/>
    </source>
</evidence>
<evidence type="ECO:0000313" key="12">
    <source>
        <dbReference type="Proteomes" id="UP000522688"/>
    </source>
</evidence>
<evidence type="ECO:0000256" key="7">
    <source>
        <dbReference type="SAM" id="Phobius"/>
    </source>
</evidence>
<keyword evidence="2" id="KW-0813">Transport</keyword>
<dbReference type="PANTHER" id="PTHR23513:SF9">
    <property type="entry name" value="ENTEROBACTIN EXPORTER ENTS"/>
    <property type="match status" value="1"/>
</dbReference>
<dbReference type="GO" id="GO:0005886">
    <property type="term" value="C:plasma membrane"/>
    <property type="evidence" value="ECO:0007669"/>
    <property type="project" value="UniProtKB-SubCell"/>
</dbReference>
<reference evidence="10 12" key="2">
    <citation type="submission" date="2020-07" db="EMBL/GenBank/DDBJ databases">
        <title>Sequencing the genomes of 1000 actinobacteria strains.</title>
        <authorList>
            <person name="Klenk H.-P."/>
        </authorList>
    </citation>
    <scope>NUCLEOTIDE SEQUENCE [LARGE SCALE GENOMIC DNA]</scope>
    <source>
        <strain evidence="10 12">DSM 10309</strain>
    </source>
</reference>
<dbReference type="Gene3D" id="1.20.1250.20">
    <property type="entry name" value="MFS general substrate transporter like domains"/>
    <property type="match status" value="1"/>
</dbReference>
<dbReference type="EMBL" id="JACGWW010000002">
    <property type="protein sequence ID" value="MBA8813254.1"/>
    <property type="molecule type" value="Genomic_DNA"/>
</dbReference>
<dbReference type="CDD" id="cd06173">
    <property type="entry name" value="MFS_MefA_like"/>
    <property type="match status" value="1"/>
</dbReference>
<dbReference type="Pfam" id="PF05977">
    <property type="entry name" value="MFS_3"/>
    <property type="match status" value="1"/>
</dbReference>
<evidence type="ECO:0000256" key="3">
    <source>
        <dbReference type="ARBA" id="ARBA00022475"/>
    </source>
</evidence>
<keyword evidence="4 7" id="KW-0812">Transmembrane</keyword>
<sequence length="438" mass="44850">MSTPTRPPRRPLVVDLSPLRASPAFARLFVGNTVSGIGTQLTVVAVGLEVYDITGSTFAVALVGAFSLLPMIVAGLYGGMLADAFDRRKVALVAAVFAWLSTAAIALHAWLGIREVALLNVLACVNAVAGTMISTSRAAIVPRLLPLRLLPAASALSGIGTGLMLTVGPALAGVLVAGVGFPVTYTVDVVLFSFAFVGILTLPPIRPEGATQRPGLSSLVEGMRFLRRSPNIRTTFVVDLIAMTFGQPRVLYPVVGAMVIGGGAVTVGALTASYAIGSLLSSVFSGRLGQVRLQGRAVNRAITVYGAFVLAFGVVLALTPARQGGGLLDGLESAQPVALAAAALALAGAGAADNVSSIFRSTILQAAAPDAMRGRLQGIFIVVVTGGPRLGDLFVGIVVALGVMWPPLLGGALVVVLIGVVARLTPSFRRYDAEAPTP</sequence>
<dbReference type="RefSeq" id="WP_244289721.1">
    <property type="nucleotide sequence ID" value="NZ_BAAAHR010000001.1"/>
</dbReference>
<keyword evidence="6 7" id="KW-0472">Membrane</keyword>
<keyword evidence="3" id="KW-1003">Cell membrane</keyword>
<dbReference type="AlphaFoldDB" id="A0A7W3PJ11"/>
<dbReference type="InterPro" id="IPR020846">
    <property type="entry name" value="MFS_dom"/>
</dbReference>
<name>A0A7W3PJ11_9MICO</name>
<gene>
    <name evidence="10" type="ORF">FB463_001503</name>
    <name evidence="9" type="ORF">FFA01_12140</name>
</gene>
<evidence type="ECO:0000313" key="9">
    <source>
        <dbReference type="EMBL" id="GEK82905.1"/>
    </source>
</evidence>
<feature type="transmembrane region" description="Helical" evidence="7">
    <location>
        <begin position="251"/>
        <end position="276"/>
    </location>
</feature>
<dbReference type="GO" id="GO:0022857">
    <property type="term" value="F:transmembrane transporter activity"/>
    <property type="evidence" value="ECO:0007669"/>
    <property type="project" value="InterPro"/>
</dbReference>
<dbReference type="Proteomes" id="UP000321154">
    <property type="component" value="Unassembled WGS sequence"/>
</dbReference>
<proteinExistence type="predicted"/>
<protein>
    <submittedName>
        <fullName evidence="10">MFS family permease</fullName>
    </submittedName>
    <submittedName>
        <fullName evidence="9">MFS transporter</fullName>
    </submittedName>
</protein>
<evidence type="ECO:0000259" key="8">
    <source>
        <dbReference type="PROSITE" id="PS50850"/>
    </source>
</evidence>
<dbReference type="InterPro" id="IPR010290">
    <property type="entry name" value="TM_effector"/>
</dbReference>
<evidence type="ECO:0000256" key="5">
    <source>
        <dbReference type="ARBA" id="ARBA00022989"/>
    </source>
</evidence>
<feature type="transmembrane region" description="Helical" evidence="7">
    <location>
        <begin position="183"/>
        <end position="205"/>
    </location>
</feature>
<dbReference type="PROSITE" id="PS50850">
    <property type="entry name" value="MFS"/>
    <property type="match status" value="1"/>
</dbReference>
<feature type="transmembrane region" description="Helical" evidence="7">
    <location>
        <begin position="152"/>
        <end position="177"/>
    </location>
</feature>
<comment type="subcellular location">
    <subcellularLocation>
        <location evidence="1">Cell inner membrane</location>
        <topology evidence="1">Multi-pass membrane protein</topology>
    </subcellularLocation>
</comment>
<evidence type="ECO:0000313" key="11">
    <source>
        <dbReference type="Proteomes" id="UP000321154"/>
    </source>
</evidence>